<keyword evidence="6" id="KW-0285">Flavoprotein</keyword>
<dbReference type="InterPro" id="IPR017938">
    <property type="entry name" value="Riboflavin_synthase-like_b-brl"/>
</dbReference>
<evidence type="ECO:0000256" key="6">
    <source>
        <dbReference type="ARBA" id="ARBA00022630"/>
    </source>
</evidence>
<feature type="domain" description="Flavodoxin-like" evidence="14">
    <location>
        <begin position="137"/>
        <end position="275"/>
    </location>
</feature>
<dbReference type="InterPro" id="IPR029039">
    <property type="entry name" value="Flavoprotein-like_sf"/>
</dbReference>
<dbReference type="InterPro" id="IPR039261">
    <property type="entry name" value="FNR_nucleotide-bd"/>
</dbReference>
<sequence length="674" mass="78090">MKVVNICKYNYQTQLKFVLIYTIHIKKLTKLSIKKESIIYFKFIEVKHLKLNTSNSPFTEKQVTEINNLLQTLTESQQQWLSGFLLANSNDTTSDSNQQQLETEVWQQSQISEEQATSTTYMLQNKEPHIEANQRHVTVLYGSESGNAMRLAEIFSERLSDIGHQVVLMSMDEYDTTNIAQLEDLFIITSTHGEGEPPDNAWDFFEFLEDDNAPNLNHVRYSVLALGDQTYEFFCQAGKDVDALLENLGAERICKRVDCDIDYEEDAEKWMADIINMIDTTSEGIQSESVISESIKSAKEKKYSKLNPYQAEVLANINLNGTDSNKETRHIEFLLDDFSESYEPGDCIVALPQNDPELVEKLISMLGWDPQSPVPINDRGDTVPIVEALTSHFEFTKLTLPLLKNADIYFDNEELSERIQDESWAREYVINRDFIDLITDFPTIELQPENMYQILRKLPPREYSISSSFMATPDEVHITVGTVRYQAHGRERKGVCSVHFAERIKPGDIVPIYLKKNPNFKFPMKQDIPVIMIGPGTGIAPFRAYLQEREELGMTGKTWLFFGDQHRSSDFLYEEEIEEWLENGNLTRVDLAFSRDQEHKEYVQHRIMEESERFNEWIEQGAAIYICGDEKCMAKDVHQAIKDVLVKERHISQEEAELLLRQMKQQQRYQRDVY</sequence>
<evidence type="ECO:0000256" key="11">
    <source>
        <dbReference type="ARBA" id="ARBA00023002"/>
    </source>
</evidence>
<dbReference type="FunFam" id="3.40.50.80:FF:000001">
    <property type="entry name" value="NADPH--cytochrome P450 reductase 1"/>
    <property type="match status" value="1"/>
</dbReference>
<evidence type="ECO:0000256" key="12">
    <source>
        <dbReference type="ARBA" id="ARBA00023192"/>
    </source>
</evidence>
<keyword evidence="10" id="KW-0249">Electron transport</keyword>
<dbReference type="KEGG" id="saut:SAI1T1_2019580"/>
<keyword evidence="9" id="KW-0521">NADP</keyword>
<dbReference type="NCBIfam" id="TIGR01931">
    <property type="entry name" value="cysJ"/>
    <property type="match status" value="1"/>
</dbReference>
<dbReference type="Gene3D" id="3.40.50.80">
    <property type="entry name" value="Nucleotide-binding domain of ferredoxin-NADP reductase (FNR) module"/>
    <property type="match status" value="1"/>
</dbReference>
<accession>A0A7U7IFG4</accession>
<dbReference type="InterPro" id="IPR001094">
    <property type="entry name" value="Flavdoxin-like"/>
</dbReference>
<keyword evidence="11 16" id="KW-0560">Oxidoreductase</keyword>
<dbReference type="Gene3D" id="1.20.990.10">
    <property type="entry name" value="NADPH-cytochrome p450 Reductase, Chain A, domain 3"/>
    <property type="match status" value="1"/>
</dbReference>
<dbReference type="EC" id="1.8.1.2" evidence="3"/>
<dbReference type="SUPFAM" id="SSF63380">
    <property type="entry name" value="Riboflavin synthase domain-like"/>
    <property type="match status" value="1"/>
</dbReference>
<comment type="cofactor">
    <cofactor evidence="2">
        <name>FAD</name>
        <dbReference type="ChEBI" id="CHEBI:57692"/>
    </cofactor>
</comment>
<dbReference type="KEGG" id="saux:SAI6T6_1019530"/>
<dbReference type="InterPro" id="IPR001433">
    <property type="entry name" value="OxRdtase_FAD/NAD-bd"/>
</dbReference>
<dbReference type="PANTHER" id="PTHR19384">
    <property type="entry name" value="NITRIC OXIDE SYNTHASE-RELATED"/>
    <property type="match status" value="1"/>
</dbReference>
<dbReference type="GO" id="GO:0010181">
    <property type="term" value="F:FMN binding"/>
    <property type="evidence" value="ECO:0007669"/>
    <property type="project" value="InterPro"/>
</dbReference>
<dbReference type="InterPro" id="IPR003097">
    <property type="entry name" value="CysJ-like_FAD-binding"/>
</dbReference>
<evidence type="ECO:0000313" key="17">
    <source>
        <dbReference type="Proteomes" id="UP000032744"/>
    </source>
</evidence>
<evidence type="ECO:0000256" key="5">
    <source>
        <dbReference type="ARBA" id="ARBA00022605"/>
    </source>
</evidence>
<proteinExistence type="predicted"/>
<organism evidence="16 17">
    <name type="scientific">Staphylococcus aureus subsp. aureus ST228</name>
    <dbReference type="NCBI Taxonomy" id="1074919"/>
    <lineage>
        <taxon>Bacteria</taxon>
        <taxon>Bacillati</taxon>
        <taxon>Bacillota</taxon>
        <taxon>Bacilli</taxon>
        <taxon>Bacillales</taxon>
        <taxon>Staphylococcaceae</taxon>
        <taxon>Staphylococcus</taxon>
    </lineage>
</organism>
<dbReference type="Gene3D" id="2.40.30.10">
    <property type="entry name" value="Translation factors"/>
    <property type="match status" value="1"/>
</dbReference>
<dbReference type="KEGG" id="sauj:SAI2T2_1019590"/>
<dbReference type="InterPro" id="IPR010199">
    <property type="entry name" value="CysJ"/>
</dbReference>
<dbReference type="KEGG" id="sauv:SAI7S6_1019580"/>
<dbReference type="PANTHER" id="PTHR19384:SF128">
    <property type="entry name" value="NADPH OXIDOREDUCTASE A"/>
    <property type="match status" value="1"/>
</dbReference>
<protein>
    <recommendedName>
        <fullName evidence="3">assimilatory sulfite reductase (NADPH)</fullName>
        <ecNumber evidence="3">1.8.1.2</ecNumber>
    </recommendedName>
</protein>
<evidence type="ECO:0000256" key="13">
    <source>
        <dbReference type="ARBA" id="ARBA00052219"/>
    </source>
</evidence>
<evidence type="ECO:0000256" key="8">
    <source>
        <dbReference type="ARBA" id="ARBA00022827"/>
    </source>
</evidence>
<dbReference type="Pfam" id="PF00667">
    <property type="entry name" value="FAD_binding_1"/>
    <property type="match status" value="1"/>
</dbReference>
<evidence type="ECO:0000256" key="7">
    <source>
        <dbReference type="ARBA" id="ARBA00022643"/>
    </source>
</evidence>
<comment type="cofactor">
    <cofactor evidence="1">
        <name>FMN</name>
        <dbReference type="ChEBI" id="CHEBI:58210"/>
    </cofactor>
</comment>
<evidence type="ECO:0000256" key="4">
    <source>
        <dbReference type="ARBA" id="ARBA00022448"/>
    </source>
</evidence>
<keyword evidence="7" id="KW-0288">FMN</keyword>
<dbReference type="GO" id="GO:0004783">
    <property type="term" value="F:sulfite reductase (NADPH) activity"/>
    <property type="evidence" value="ECO:0007669"/>
    <property type="project" value="UniProtKB-EC"/>
</dbReference>
<dbReference type="InterPro" id="IPR023173">
    <property type="entry name" value="NADPH_Cyt_P450_Rdtase_alpha"/>
</dbReference>
<dbReference type="PROSITE" id="PS51384">
    <property type="entry name" value="FAD_FR"/>
    <property type="match status" value="1"/>
</dbReference>
<feature type="domain" description="FAD-binding FR-type" evidence="15">
    <location>
        <begin position="306"/>
        <end position="523"/>
    </location>
</feature>
<dbReference type="InterPro" id="IPR001709">
    <property type="entry name" value="Flavoprot_Pyr_Nucl_cyt_Rdtase"/>
</dbReference>
<keyword evidence="4" id="KW-0813">Transport</keyword>
<dbReference type="KEGG" id="sauq:SAI4T8_1019590"/>
<evidence type="ECO:0000256" key="3">
    <source>
        <dbReference type="ARBA" id="ARBA00012604"/>
    </source>
</evidence>
<dbReference type="PRINTS" id="PR00371">
    <property type="entry name" value="FPNCR"/>
</dbReference>
<reference evidence="16 17" key="1">
    <citation type="journal article" date="2012" name="PLoS ONE">
        <title>Short term evolution of a highly transmissible methicillin-resistant Staphylococcus aureus clone (ST228) in a tertiary care hospital.</title>
        <authorList>
            <person name="Vogel V."/>
            <person name="Falquet L."/>
            <person name="Calderon-Copete S.P."/>
            <person name="Basset P."/>
            <person name="Blanc D.S."/>
        </authorList>
    </citation>
    <scope>NUCLEOTIDE SEQUENCE [LARGE SCALE GENOMIC DNA]</scope>
    <source>
        <strain evidence="17">ST228/18412</strain>
    </source>
</reference>
<evidence type="ECO:0000256" key="2">
    <source>
        <dbReference type="ARBA" id="ARBA00001974"/>
    </source>
</evidence>
<keyword evidence="5" id="KW-0028">Amino-acid biosynthesis</keyword>
<dbReference type="AlphaFoldDB" id="A0A7U7IFG4"/>
<dbReference type="KEGG" id="sauy:SAI8T7_1019560"/>
<dbReference type="GO" id="GO:0019344">
    <property type="term" value="P:cysteine biosynthetic process"/>
    <property type="evidence" value="ECO:0007669"/>
    <property type="project" value="UniProtKB-KW"/>
</dbReference>
<dbReference type="KEGG" id="sauk:SAI3T3_1019580"/>
<evidence type="ECO:0000256" key="1">
    <source>
        <dbReference type="ARBA" id="ARBA00001917"/>
    </source>
</evidence>
<evidence type="ECO:0000313" key="16">
    <source>
        <dbReference type="EMBL" id="CCJ23657.1"/>
    </source>
</evidence>
<dbReference type="Pfam" id="PF00175">
    <property type="entry name" value="NAD_binding_1"/>
    <property type="match status" value="1"/>
</dbReference>
<dbReference type="GO" id="GO:0016651">
    <property type="term" value="F:oxidoreductase activity, acting on NAD(P)H"/>
    <property type="evidence" value="ECO:0007669"/>
    <property type="project" value="UniProtKB-ARBA"/>
</dbReference>
<dbReference type="CDD" id="cd06199">
    <property type="entry name" value="SiR"/>
    <property type="match status" value="1"/>
</dbReference>
<keyword evidence="12" id="KW-0198">Cysteine biosynthesis</keyword>
<dbReference type="InterPro" id="IPR008254">
    <property type="entry name" value="Flavodoxin/NO_synth"/>
</dbReference>
<dbReference type="EMBL" id="HE579071">
    <property type="protein sequence ID" value="CCJ23657.1"/>
    <property type="molecule type" value="Genomic_DNA"/>
</dbReference>
<dbReference type="InterPro" id="IPR017927">
    <property type="entry name" value="FAD-bd_FR_type"/>
</dbReference>
<dbReference type="PRINTS" id="PR00369">
    <property type="entry name" value="FLAVODOXIN"/>
</dbReference>
<gene>
    <name evidence="16" type="ORF">SAI7S6_1019580</name>
</gene>
<dbReference type="SUPFAM" id="SSF52343">
    <property type="entry name" value="Ferredoxin reductase-like, C-terminal NADP-linked domain"/>
    <property type="match status" value="1"/>
</dbReference>
<dbReference type="GO" id="GO:0005829">
    <property type="term" value="C:cytosol"/>
    <property type="evidence" value="ECO:0007669"/>
    <property type="project" value="TreeGrafter"/>
</dbReference>
<evidence type="ECO:0000259" key="14">
    <source>
        <dbReference type="PROSITE" id="PS50902"/>
    </source>
</evidence>
<evidence type="ECO:0000259" key="15">
    <source>
        <dbReference type="PROSITE" id="PS51384"/>
    </source>
</evidence>
<evidence type="ECO:0000256" key="10">
    <source>
        <dbReference type="ARBA" id="ARBA00022982"/>
    </source>
</evidence>
<dbReference type="Gene3D" id="3.40.50.360">
    <property type="match status" value="1"/>
</dbReference>
<dbReference type="PROSITE" id="PS50902">
    <property type="entry name" value="FLAVODOXIN_LIKE"/>
    <property type="match status" value="1"/>
</dbReference>
<dbReference type="KEGG" id="sauw:SAI5S5_1019520"/>
<dbReference type="Pfam" id="PF00258">
    <property type="entry name" value="Flavodoxin_1"/>
    <property type="match status" value="1"/>
</dbReference>
<dbReference type="GO" id="GO:0050660">
    <property type="term" value="F:flavin adenine dinucleotide binding"/>
    <property type="evidence" value="ECO:0007669"/>
    <property type="project" value="InterPro"/>
</dbReference>
<keyword evidence="8" id="KW-0274">FAD</keyword>
<comment type="catalytic activity">
    <reaction evidence="13">
        <text>hydrogen sulfide + 3 NADP(+) + 3 H2O = sulfite + 3 NADPH + 4 H(+)</text>
        <dbReference type="Rhea" id="RHEA:13801"/>
        <dbReference type="ChEBI" id="CHEBI:15377"/>
        <dbReference type="ChEBI" id="CHEBI:15378"/>
        <dbReference type="ChEBI" id="CHEBI:17359"/>
        <dbReference type="ChEBI" id="CHEBI:29919"/>
        <dbReference type="ChEBI" id="CHEBI:57783"/>
        <dbReference type="ChEBI" id="CHEBI:58349"/>
        <dbReference type="EC" id="1.8.1.2"/>
    </reaction>
</comment>
<name>A0A7U7IFG4_STAAU</name>
<evidence type="ECO:0000256" key="9">
    <source>
        <dbReference type="ARBA" id="ARBA00022857"/>
    </source>
</evidence>
<dbReference type="Proteomes" id="UP000032744">
    <property type="component" value="Chromosome"/>
</dbReference>
<dbReference type="SUPFAM" id="SSF52218">
    <property type="entry name" value="Flavoproteins"/>
    <property type="match status" value="1"/>
</dbReference>